<accession>A0A218MMV7</accession>
<reference evidence="2" key="1">
    <citation type="submission" date="2016-10" db="EMBL/GenBank/DDBJ databases">
        <authorList>
            <person name="Varghese N."/>
        </authorList>
    </citation>
    <scope>NUCLEOTIDE SEQUENCE</scope>
</reference>
<dbReference type="EMBL" id="KY052845">
    <property type="protein sequence ID" value="ASF00605.1"/>
    <property type="molecule type" value="Genomic_DNA"/>
</dbReference>
<sequence>MANEELNFDTDEVSVIEEGDNALRDPSTLTAFISERFKRAEDARLNDETRWLKAYKNYRGLYGSDVQFTEAEKSRVFIKVTKTKTLAAYGQIADVLFGNNRFPLTVNPTRLPDGVAESVHINIDPNADKALDEIRTVSEDTPSEPYLFSPDMELKAGETTSDLQSRLGGLKDKLQPVSEKLIEGTGKTQNTVTFHPALVSAKKMEKKIHDQLEESGANKHLRSTAFEMALFGTGVMKGPFAMDKEYPNWNDEGEYDPLIKTVPCTNHVSIWDFYPDPDAQNMDEAEYVVERHKLSRMQMRSLKMRPFFREESVDRAIDLGASYNRKYWEDDMVDYTTQQSIERYEVLEFWGYVDASKLEENGLDIPSELKDMDQLNVNIWVCNGEVLRLVINPFKPVRIPYYAVPYELNPYSFFGVGIAENMDDTQTLMNGFMRMAIDNAALSGNLIIEVDETNLVPGQDLSVYPGKVFRRQGGAPGQAIFGTKFPNVAGENMQLFDKARVLADESTGFPSFAHGQTGISGVGRTASGISMLMSAANGSIRNVVKNVDDYLLAPLGKAFFSFNMQFDYDTNIKGDLEVKAQGTESLMANEVRSQRLMQFLQVASNPALAPFAKMDYIIREIAKSMDLDPDKVTNSLQDAAIQAEILKQFQQPAPPPVPPEGMPVEGQPPPNSPEPAPAGANVQDTSGGGGSQIGVGTAPLPQEDGFSGNA</sequence>
<protein>
    <submittedName>
        <fullName evidence="2">Putative portal protein</fullName>
    </submittedName>
</protein>
<reference evidence="2" key="2">
    <citation type="journal article" date="2017" name="Nat. Commun.">
        <title>Single-virus genomics reveals hidden cosmopolitan and abundant viruses.</title>
        <authorList>
            <person name="Martinez-Hernandez F."/>
            <person name="Fornas O."/>
            <person name="Lluesma Gomez M."/>
            <person name="Bolduc B."/>
            <person name="de la Cruz Pena M.J."/>
            <person name="Martinez J.M."/>
            <person name="Anton J."/>
            <person name="Gasol J.M."/>
            <person name="Rosselli R."/>
            <person name="Rodriguez-Valera F."/>
            <person name="Sullivan M.B."/>
            <person name="Acinas S.G."/>
            <person name="Martinez-Garcia M."/>
        </authorList>
    </citation>
    <scope>NUCLEOTIDE SEQUENCE</scope>
</reference>
<organism evidence="2">
    <name type="scientific">uncultured virus</name>
    <dbReference type="NCBI Taxonomy" id="340016"/>
    <lineage>
        <taxon>Viruses</taxon>
        <taxon>environmental samples</taxon>
    </lineage>
</organism>
<evidence type="ECO:0000256" key="1">
    <source>
        <dbReference type="SAM" id="MobiDB-lite"/>
    </source>
</evidence>
<name>A0A218MMV7_9VIRU</name>
<dbReference type="InterPro" id="IPR056909">
    <property type="entry name" value="SU10_portal"/>
</dbReference>
<proteinExistence type="predicted"/>
<feature type="compositionally biased region" description="Pro residues" evidence="1">
    <location>
        <begin position="652"/>
        <end position="676"/>
    </location>
</feature>
<evidence type="ECO:0000313" key="2">
    <source>
        <dbReference type="EMBL" id="ASF00605.1"/>
    </source>
</evidence>
<feature type="region of interest" description="Disordered" evidence="1">
    <location>
        <begin position="651"/>
        <end position="710"/>
    </location>
</feature>
<dbReference type="Pfam" id="PF23899">
    <property type="entry name" value="SU10_portal"/>
    <property type="match status" value="1"/>
</dbReference>